<dbReference type="AlphaFoldDB" id="A9KGM8"/>
<keyword evidence="1" id="KW-1133">Transmembrane helix</keyword>
<dbReference type="EMBL" id="CP000733">
    <property type="protein sequence ID" value="ABS78446.1"/>
    <property type="molecule type" value="Genomic_DNA"/>
</dbReference>
<reference evidence="2 3" key="1">
    <citation type="journal article" date="2009" name="Infect. Immun.">
        <title>Comparative genomics reveal extensive transposon-mediated genomic plasticity and diversity among potential effector proteins within the genus Coxiella.</title>
        <authorList>
            <person name="Beare P.A."/>
            <person name="Unsworth N."/>
            <person name="Andoh M."/>
            <person name="Voth D.E."/>
            <person name="Omsland A."/>
            <person name="Gilk S.D."/>
            <person name="Williams K.P."/>
            <person name="Sobral B.W."/>
            <person name="Kupko J.J.III."/>
            <person name="Porcella S.F."/>
            <person name="Samuel J.E."/>
            <person name="Heinzen R.A."/>
        </authorList>
    </citation>
    <scope>NUCLEOTIDE SEQUENCE [LARGE SCALE GENOMIC DNA]</scope>
    <source>
        <strain evidence="2 3">Dugway 5J108-111</strain>
    </source>
</reference>
<gene>
    <name evidence="2" type="ordered locus">CBUD_1740</name>
</gene>
<dbReference type="RefSeq" id="WP_005769191.1">
    <property type="nucleotide sequence ID" value="NC_009727.1"/>
</dbReference>
<dbReference type="KEGG" id="cbd:CBUD_1740"/>
<evidence type="ECO:0000256" key="1">
    <source>
        <dbReference type="SAM" id="Phobius"/>
    </source>
</evidence>
<feature type="transmembrane region" description="Helical" evidence="1">
    <location>
        <begin position="206"/>
        <end position="227"/>
    </location>
</feature>
<organism evidence="2 3">
    <name type="scientific">Coxiella burnetii (strain Dugway 5J108-111)</name>
    <dbReference type="NCBI Taxonomy" id="434922"/>
    <lineage>
        <taxon>Bacteria</taxon>
        <taxon>Pseudomonadati</taxon>
        <taxon>Pseudomonadota</taxon>
        <taxon>Gammaproteobacteria</taxon>
        <taxon>Legionellales</taxon>
        <taxon>Coxiellaceae</taxon>
        <taxon>Coxiella</taxon>
    </lineage>
</organism>
<evidence type="ECO:0000313" key="2">
    <source>
        <dbReference type="EMBL" id="ABS78446.1"/>
    </source>
</evidence>
<sequence>MRKSHPTQQSLFKTNPQFLAQIKRRQQNNETKDTNSPLSISASLSKHVLAMLPFTSLTTNVIASEIKNSIGKLCQSTIHLPFNGTTICVKPEIDSLNALPKQYWAMAVENISGVFNRSGFNVTSREILNCLQGEILASSPYSSSCDDNKKTHQYWNLFACPSQQSIISNISSFLNKTIAPAIQEILNNITNLIQNDTEKSCDHTNVFGIFLVAAGAFIVVMGTAIWLDEQSKKNQIRSEQSLEERNPDYQFFQA</sequence>
<keyword evidence="1" id="KW-0472">Membrane</keyword>
<keyword evidence="1" id="KW-0812">Transmembrane</keyword>
<dbReference type="Proteomes" id="UP000008555">
    <property type="component" value="Chromosome"/>
</dbReference>
<dbReference type="HOGENOM" id="CLU_1092887_0_0_6"/>
<evidence type="ECO:0000313" key="3">
    <source>
        <dbReference type="Proteomes" id="UP000008555"/>
    </source>
</evidence>
<proteinExistence type="predicted"/>
<accession>A9KGM8</accession>
<name>A9KGM8_COXBN</name>
<protein>
    <submittedName>
        <fullName evidence="2">Hypothetical membrane associated protein</fullName>
    </submittedName>
</protein>